<feature type="compositionally biased region" description="Polar residues" evidence="1">
    <location>
        <begin position="81"/>
        <end position="105"/>
    </location>
</feature>
<feature type="compositionally biased region" description="Polar residues" evidence="1">
    <location>
        <begin position="28"/>
        <end position="39"/>
    </location>
</feature>
<dbReference type="RefSeq" id="WP_157192994.1">
    <property type="nucleotide sequence ID" value="NZ_CP046621.1"/>
</dbReference>
<sequence length="118" mass="12917">MKLALKMSGIVAAAVFSTVTFAAYKTDCPSNSQASNESSPLLLAEGGSDRLMDYHSQNALVRNQPDQPSGERYVQMLKEQPTASGVTPTSEPLQQTTEPEPNFTSPIIRDREEYRSAH</sequence>
<proteinExistence type="predicted"/>
<keyword evidence="4" id="KW-1185">Reference proteome</keyword>
<feature type="region of interest" description="Disordered" evidence="1">
    <location>
        <begin position="77"/>
        <end position="118"/>
    </location>
</feature>
<dbReference type="Proteomes" id="UP000426235">
    <property type="component" value="Chromosome"/>
</dbReference>
<evidence type="ECO:0000313" key="4">
    <source>
        <dbReference type="Proteomes" id="UP000426235"/>
    </source>
</evidence>
<dbReference type="EMBL" id="CP046621">
    <property type="protein sequence ID" value="QGW78058.1"/>
    <property type="molecule type" value="Genomic_DNA"/>
</dbReference>
<reference evidence="3" key="1">
    <citation type="submission" date="2019-12" db="EMBL/GenBank/DDBJ databases">
        <title>Hybrid Genome Assemblies of two High G+C Isolates from Undergraduate Microbiology Courses.</title>
        <authorList>
            <person name="Ne Ville C.J."/>
            <person name="Enright D."/>
            <person name="Hernandez I."/>
            <person name="Dodsworth J."/>
            <person name="Orwin P.M."/>
        </authorList>
    </citation>
    <scope>NUCLEOTIDE SEQUENCE [LARGE SCALE GENOMIC DNA]</scope>
    <source>
        <strain evidence="3">Neo</strain>
    </source>
</reference>
<evidence type="ECO:0000256" key="2">
    <source>
        <dbReference type="SAM" id="SignalP"/>
    </source>
</evidence>
<gene>
    <name evidence="3" type="ORF">GPJ81_15615</name>
</gene>
<organism evidence="3 4">
    <name type="scientific">Pseudomonas alkylphenolica</name>
    <dbReference type="NCBI Taxonomy" id="237609"/>
    <lineage>
        <taxon>Bacteria</taxon>
        <taxon>Pseudomonadati</taxon>
        <taxon>Pseudomonadota</taxon>
        <taxon>Gammaproteobacteria</taxon>
        <taxon>Pseudomonadales</taxon>
        <taxon>Pseudomonadaceae</taxon>
        <taxon>Pseudomonas</taxon>
    </lineage>
</organism>
<evidence type="ECO:0000313" key="3">
    <source>
        <dbReference type="EMBL" id="QGW78058.1"/>
    </source>
</evidence>
<name>A0A6I6HAT9_9PSED</name>
<dbReference type="AlphaFoldDB" id="A0A6I6HAT9"/>
<accession>A0A6I6HAT9</accession>
<keyword evidence="2" id="KW-0732">Signal</keyword>
<feature type="chain" id="PRO_5026185842" description="Lipoprotein" evidence="2">
    <location>
        <begin position="23"/>
        <end position="118"/>
    </location>
</feature>
<evidence type="ECO:0000256" key="1">
    <source>
        <dbReference type="SAM" id="MobiDB-lite"/>
    </source>
</evidence>
<feature type="compositionally biased region" description="Basic and acidic residues" evidence="1">
    <location>
        <begin position="108"/>
        <end position="118"/>
    </location>
</feature>
<feature type="region of interest" description="Disordered" evidence="1">
    <location>
        <begin position="27"/>
        <end position="47"/>
    </location>
</feature>
<evidence type="ECO:0008006" key="5">
    <source>
        <dbReference type="Google" id="ProtNLM"/>
    </source>
</evidence>
<protein>
    <recommendedName>
        <fullName evidence="5">Lipoprotein</fullName>
    </recommendedName>
</protein>
<feature type="signal peptide" evidence="2">
    <location>
        <begin position="1"/>
        <end position="22"/>
    </location>
</feature>